<dbReference type="RefSeq" id="XP_056552601.1">
    <property type="nucleotide sequence ID" value="XM_056703601.1"/>
</dbReference>
<proteinExistence type="predicted"/>
<dbReference type="SUPFAM" id="SSF81296">
    <property type="entry name" value="E set domains"/>
    <property type="match status" value="1"/>
</dbReference>
<dbReference type="InterPro" id="IPR050357">
    <property type="entry name" value="Arrestin_domain-protein"/>
</dbReference>
<reference evidence="3" key="2">
    <citation type="journal article" date="2023" name="IMA Fungus">
        <title>Comparative genomic study of the Penicillium genus elucidates a diverse pangenome and 15 lateral gene transfer events.</title>
        <authorList>
            <person name="Petersen C."/>
            <person name="Sorensen T."/>
            <person name="Nielsen M.R."/>
            <person name="Sondergaard T.E."/>
            <person name="Sorensen J.L."/>
            <person name="Fitzpatrick D.A."/>
            <person name="Frisvad J.C."/>
            <person name="Nielsen K.L."/>
        </authorList>
    </citation>
    <scope>NUCLEOTIDE SEQUENCE</scope>
    <source>
        <strain evidence="3">IBT 29864</strain>
    </source>
</reference>
<feature type="transmembrane region" description="Helical" evidence="1">
    <location>
        <begin position="525"/>
        <end position="544"/>
    </location>
</feature>
<dbReference type="Gene3D" id="2.60.40.640">
    <property type="match status" value="1"/>
</dbReference>
<dbReference type="Proteomes" id="UP001147782">
    <property type="component" value="Unassembled WGS sequence"/>
</dbReference>
<dbReference type="EMBL" id="JAPZBS010000008">
    <property type="protein sequence ID" value="KAJ5364975.1"/>
    <property type="molecule type" value="Genomic_DNA"/>
</dbReference>
<dbReference type="PANTHER" id="PTHR11188">
    <property type="entry name" value="ARRESTIN DOMAIN CONTAINING PROTEIN"/>
    <property type="match status" value="1"/>
</dbReference>
<dbReference type="GeneID" id="81442780"/>
<evidence type="ECO:0000313" key="3">
    <source>
        <dbReference type="EMBL" id="KAJ5364975.1"/>
    </source>
</evidence>
<keyword evidence="1" id="KW-1133">Transmembrane helix</keyword>
<dbReference type="SMART" id="SM01017">
    <property type="entry name" value="Arrestin_C"/>
    <property type="match status" value="1"/>
</dbReference>
<organism evidence="3 4">
    <name type="scientific">Penicillium cataractarum</name>
    <dbReference type="NCBI Taxonomy" id="2100454"/>
    <lineage>
        <taxon>Eukaryota</taxon>
        <taxon>Fungi</taxon>
        <taxon>Dikarya</taxon>
        <taxon>Ascomycota</taxon>
        <taxon>Pezizomycotina</taxon>
        <taxon>Eurotiomycetes</taxon>
        <taxon>Eurotiomycetidae</taxon>
        <taxon>Eurotiales</taxon>
        <taxon>Aspergillaceae</taxon>
        <taxon>Penicillium</taxon>
    </lineage>
</organism>
<name>A0A9W9V3C3_9EURO</name>
<dbReference type="GO" id="GO:0031625">
    <property type="term" value="F:ubiquitin protein ligase binding"/>
    <property type="evidence" value="ECO:0007669"/>
    <property type="project" value="TreeGrafter"/>
</dbReference>
<dbReference type="GO" id="GO:0030674">
    <property type="term" value="F:protein-macromolecule adaptor activity"/>
    <property type="evidence" value="ECO:0007669"/>
    <property type="project" value="TreeGrafter"/>
</dbReference>
<dbReference type="InterPro" id="IPR011022">
    <property type="entry name" value="Arrestin_C-like"/>
</dbReference>
<dbReference type="GO" id="GO:0070086">
    <property type="term" value="P:ubiquitin-dependent endocytosis"/>
    <property type="evidence" value="ECO:0007669"/>
    <property type="project" value="TreeGrafter"/>
</dbReference>
<feature type="domain" description="Arrestin C-terminal-like" evidence="2">
    <location>
        <begin position="254"/>
        <end position="417"/>
    </location>
</feature>
<reference evidence="3" key="1">
    <citation type="submission" date="2022-11" db="EMBL/GenBank/DDBJ databases">
        <authorList>
            <person name="Petersen C."/>
        </authorList>
    </citation>
    <scope>NUCLEOTIDE SEQUENCE</scope>
    <source>
        <strain evidence="3">IBT 29864</strain>
    </source>
</reference>
<sequence>MLAPITSEMGSVTEQNAVEKGKEVATASLDLYRNLWVMSSTPAPAITPLPNEAVATSANGITVALALTEPVVYLPQFDPADPAASRSVMLSGNLRLRLTKAIKIKRIELVFKGVAQTKMSNVATTMKVRGTNEAITNFNQNKETMDISLQTNYDHGYGAGSGEPWARRVLRLHRGYKVFAPGDYTYEFEQLIDSHNPETIENEMVSVKWLLQAVVERSGVFRSNLAGIRYIPFIRSPMEGCLKQIEPVAISRIWEGQLYYNITIFGKSFPLGSQIPIAIKLIPFAKVTCRRIQVWVIENVHFRGKAKHHAEPIKRFLLFEEMAHSASSSKYPNRGATVTGEDFIDHKRNKFLGGLSQAGPTEIELNVQIPNFQSIAHKGEMEMLHSDATYEGIEIAHQVMYDMKDRNTSGSNSKLQSPRNTAQVLAFDFQATHIVIPTYRKRLLVLFYFEFGPKQQFLFVLASFQGHSARALKRGTSEGVTTLRERPAKFGSIRTAKSVYILAANWSIFAAKTVSICLSCSGSRVLGLLSALLVTFYFYDWLVLRCKTLFLA</sequence>
<dbReference type="AlphaFoldDB" id="A0A9W9V3C3"/>
<dbReference type="OrthoDB" id="2238745at2759"/>
<evidence type="ECO:0000313" key="4">
    <source>
        <dbReference type="Proteomes" id="UP001147782"/>
    </source>
</evidence>
<evidence type="ECO:0000259" key="2">
    <source>
        <dbReference type="SMART" id="SM01017"/>
    </source>
</evidence>
<dbReference type="GO" id="GO:0005829">
    <property type="term" value="C:cytosol"/>
    <property type="evidence" value="ECO:0007669"/>
    <property type="project" value="TreeGrafter"/>
</dbReference>
<dbReference type="InterPro" id="IPR014752">
    <property type="entry name" value="Arrestin-like_C"/>
</dbReference>
<keyword evidence="1" id="KW-0812">Transmembrane</keyword>
<dbReference type="Pfam" id="PF02752">
    <property type="entry name" value="Arrestin_C"/>
    <property type="match status" value="1"/>
</dbReference>
<dbReference type="PANTHER" id="PTHR11188:SF174">
    <property type="entry name" value="ARRESTIN-RELATED TRAFFICKING ADAPTER 10-RELATED"/>
    <property type="match status" value="1"/>
</dbReference>
<dbReference type="InterPro" id="IPR014756">
    <property type="entry name" value="Ig_E-set"/>
</dbReference>
<evidence type="ECO:0000256" key="1">
    <source>
        <dbReference type="SAM" id="Phobius"/>
    </source>
</evidence>
<keyword evidence="4" id="KW-1185">Reference proteome</keyword>
<gene>
    <name evidence="3" type="ORF">N7496_010688</name>
</gene>
<accession>A0A9W9V3C3</accession>
<comment type="caution">
    <text evidence="3">The sequence shown here is derived from an EMBL/GenBank/DDBJ whole genome shotgun (WGS) entry which is preliminary data.</text>
</comment>
<protein>
    <recommendedName>
        <fullName evidence="2">Arrestin C-terminal-like domain-containing protein</fullName>
    </recommendedName>
</protein>
<keyword evidence="1" id="KW-0472">Membrane</keyword>